<sequence length="74" mass="8197">MTAADIVLLLLVVLFAGTTVLFAWLWHRRPAPRPSLNAQARTACAPLQPDHPALPELPFAERVELRLALNTKES</sequence>
<proteinExistence type="predicted"/>
<keyword evidence="3" id="KW-1185">Reference proteome</keyword>
<evidence type="ECO:0000313" key="3">
    <source>
        <dbReference type="Proteomes" id="UP000248749"/>
    </source>
</evidence>
<accession>A0A2W2D4D9</accession>
<dbReference type="OrthoDB" id="10006074at2"/>
<protein>
    <submittedName>
        <fullName evidence="2">Uncharacterized protein</fullName>
    </submittedName>
</protein>
<comment type="caution">
    <text evidence="2">The sequence shown here is derived from an EMBL/GenBank/DDBJ whole genome shotgun (WGS) entry which is preliminary data.</text>
</comment>
<feature type="transmembrane region" description="Helical" evidence="1">
    <location>
        <begin position="6"/>
        <end position="26"/>
    </location>
</feature>
<keyword evidence="1" id="KW-1133">Transmembrane helix</keyword>
<keyword evidence="1" id="KW-0812">Transmembrane</keyword>
<name>A0A2W2D4D9_9ACTN</name>
<organism evidence="2 3">
    <name type="scientific">Micromonospora deserti</name>
    <dbReference type="NCBI Taxonomy" id="2070366"/>
    <lineage>
        <taxon>Bacteria</taxon>
        <taxon>Bacillati</taxon>
        <taxon>Actinomycetota</taxon>
        <taxon>Actinomycetes</taxon>
        <taxon>Micromonosporales</taxon>
        <taxon>Micromonosporaceae</taxon>
        <taxon>Micromonospora</taxon>
    </lineage>
</organism>
<evidence type="ECO:0000256" key="1">
    <source>
        <dbReference type="SAM" id="Phobius"/>
    </source>
</evidence>
<reference evidence="2 3" key="1">
    <citation type="submission" date="2018-01" db="EMBL/GenBank/DDBJ databases">
        <title>Draft genome sequence of Salinispora sp. 13K206.</title>
        <authorList>
            <person name="Sahin N."/>
            <person name="Saygin H."/>
            <person name="Ay H."/>
        </authorList>
    </citation>
    <scope>NUCLEOTIDE SEQUENCE [LARGE SCALE GENOMIC DNA]</scope>
    <source>
        <strain evidence="2 3">13K206</strain>
    </source>
</reference>
<gene>
    <name evidence="2" type="ORF">C1I99_13230</name>
</gene>
<evidence type="ECO:0000313" key="2">
    <source>
        <dbReference type="EMBL" id="PZF98518.1"/>
    </source>
</evidence>
<keyword evidence="1" id="KW-0472">Membrane</keyword>
<dbReference type="EMBL" id="POUB01000074">
    <property type="protein sequence ID" value="PZF98518.1"/>
    <property type="molecule type" value="Genomic_DNA"/>
</dbReference>
<dbReference type="AlphaFoldDB" id="A0A2W2D4D9"/>
<dbReference type="Proteomes" id="UP000248749">
    <property type="component" value="Unassembled WGS sequence"/>
</dbReference>
<dbReference type="RefSeq" id="WP_111134509.1">
    <property type="nucleotide sequence ID" value="NZ_POUB01000074.1"/>
</dbReference>